<dbReference type="Proteomes" id="UP001164187">
    <property type="component" value="Chromosome"/>
</dbReference>
<sequence>MDIVSEYLKNLKRLDDGIKYFESLSDEEYKNIESSKAWKIWLDIWSNCERLYPLAKKLGCKRVFYEV</sequence>
<protein>
    <submittedName>
        <fullName evidence="1">Uncharacterized protein</fullName>
    </submittedName>
</protein>
<organism evidence="1 2">
    <name type="scientific">Peptostreptococcus equinus</name>
    <dbReference type="NCBI Taxonomy" id="3003601"/>
    <lineage>
        <taxon>Bacteria</taxon>
        <taxon>Bacillati</taxon>
        <taxon>Bacillota</taxon>
        <taxon>Clostridia</taxon>
        <taxon>Peptostreptococcales</taxon>
        <taxon>Peptostreptococcaceae</taxon>
        <taxon>Peptostreptococcus</taxon>
    </lineage>
</organism>
<dbReference type="RefSeq" id="WP_269311462.1">
    <property type="nucleotide sequence ID" value="NZ_CP114052.1"/>
</dbReference>
<evidence type="ECO:0000313" key="2">
    <source>
        <dbReference type="Proteomes" id="UP001164187"/>
    </source>
</evidence>
<dbReference type="EMBL" id="CP114052">
    <property type="protein sequence ID" value="WAW14765.1"/>
    <property type="molecule type" value="Genomic_DNA"/>
</dbReference>
<accession>A0ABY7JNU7</accession>
<keyword evidence="2" id="KW-1185">Reference proteome</keyword>
<evidence type="ECO:0000313" key="1">
    <source>
        <dbReference type="EMBL" id="WAW14765.1"/>
    </source>
</evidence>
<reference evidence="1" key="1">
    <citation type="submission" date="2022-12" db="EMBL/GenBank/DDBJ databases">
        <title>Peptostreptococcus.</title>
        <authorList>
            <person name="Lee S.H."/>
        </authorList>
    </citation>
    <scope>NUCLEOTIDE SEQUENCE</scope>
    <source>
        <strain evidence="1">CBA3647</strain>
    </source>
</reference>
<proteinExistence type="predicted"/>
<name>A0ABY7JNU7_9FIRM</name>
<gene>
    <name evidence="1" type="ORF">O0R46_09295</name>
</gene>